<dbReference type="Proteomes" id="UP000290172">
    <property type="component" value="Unassembled WGS sequence"/>
</dbReference>
<dbReference type="Gene3D" id="3.30.2090.10">
    <property type="entry name" value="Multidrug efflux transporter AcrB TolC docking domain, DN and DC subdomains"/>
    <property type="match status" value="2"/>
</dbReference>
<keyword evidence="1" id="KW-0812">Transmembrane</keyword>
<feature type="transmembrane region" description="Helical" evidence="1">
    <location>
        <begin position="884"/>
        <end position="904"/>
    </location>
</feature>
<feature type="transmembrane region" description="Helical" evidence="1">
    <location>
        <begin position="430"/>
        <end position="449"/>
    </location>
</feature>
<dbReference type="Gene3D" id="3.30.70.1320">
    <property type="entry name" value="Multidrug efflux transporter AcrB pore domain like"/>
    <property type="match status" value="1"/>
</dbReference>
<feature type="transmembrane region" description="Helical" evidence="1">
    <location>
        <begin position="12"/>
        <end position="29"/>
    </location>
</feature>
<dbReference type="SUPFAM" id="SSF82714">
    <property type="entry name" value="Multidrug efflux transporter AcrB TolC docking domain, DN and DC subdomains"/>
    <property type="match status" value="2"/>
</dbReference>
<comment type="caution">
    <text evidence="2">The sequence shown here is derived from an EMBL/GenBank/DDBJ whole genome shotgun (WGS) entry which is preliminary data.</text>
</comment>
<feature type="transmembrane region" description="Helical" evidence="1">
    <location>
        <begin position="858"/>
        <end position="877"/>
    </location>
</feature>
<evidence type="ECO:0000313" key="3">
    <source>
        <dbReference type="Proteomes" id="UP000290172"/>
    </source>
</evidence>
<evidence type="ECO:0000313" key="2">
    <source>
        <dbReference type="EMBL" id="RXJ67690.1"/>
    </source>
</evidence>
<proteinExistence type="predicted"/>
<feature type="transmembrane region" description="Helical" evidence="1">
    <location>
        <begin position="333"/>
        <end position="351"/>
    </location>
</feature>
<feature type="transmembrane region" description="Helical" evidence="1">
    <location>
        <begin position="957"/>
        <end position="975"/>
    </location>
</feature>
<feature type="transmembrane region" description="Helical" evidence="1">
    <location>
        <begin position="525"/>
        <end position="542"/>
    </location>
</feature>
<protein>
    <submittedName>
        <fullName evidence="2">Multidrug transporter AcrB</fullName>
    </submittedName>
</protein>
<keyword evidence="1" id="KW-1133">Transmembrane helix</keyword>
<dbReference type="RefSeq" id="WP_128981659.1">
    <property type="nucleotide sequence ID" value="NZ_PDKJ01000008.1"/>
</dbReference>
<dbReference type="SUPFAM" id="SSF82866">
    <property type="entry name" value="Multidrug efflux transporter AcrB transmembrane domain"/>
    <property type="match status" value="2"/>
</dbReference>
<evidence type="ECO:0000256" key="1">
    <source>
        <dbReference type="SAM" id="Phobius"/>
    </source>
</evidence>
<name>A0A4Q0YBH8_9BACT</name>
<feature type="transmembrane region" description="Helical" evidence="1">
    <location>
        <begin position="387"/>
        <end position="409"/>
    </location>
</feature>
<gene>
    <name evidence="2" type="ORF">CRV08_09985</name>
</gene>
<dbReference type="PANTHER" id="PTHR32063">
    <property type="match status" value="1"/>
</dbReference>
<keyword evidence="1" id="KW-0472">Membrane</keyword>
<reference evidence="2 3" key="1">
    <citation type="submission" date="2017-10" db="EMBL/GenBank/DDBJ databases">
        <title>Genomics of the genus Arcobacter.</title>
        <authorList>
            <person name="Perez-Cataluna A."/>
            <person name="Figueras M.J."/>
        </authorList>
    </citation>
    <scope>NUCLEOTIDE SEQUENCE [LARGE SCALE GENOMIC DNA]</scope>
    <source>
        <strain evidence="2 3">CECT 8993</strain>
    </source>
</reference>
<dbReference type="Pfam" id="PF00873">
    <property type="entry name" value="ACR_tran"/>
    <property type="match status" value="1"/>
</dbReference>
<sequence>MDFAKFSLKNKLLVYMLTILGVAYGLIVYERIGKLQDPEFTIKDALVITNYPGASAVEVEKEVSNRLEETIQTLPYVKKIITKNSAGQSFIQVTMKDKYKSKELQQIWDELRKKINETYLPPRVETPYINDDFGDVYGIMLSIYGDDYTYEELKDYVDYLKKELILVEGVGKVDTFGEQQRALIVEINKEKLSQLGISKEQIANELYLKNLIPNFGRINVGTEFIRVNADGFTNVKELENIVIKGNGSNSQIFLKDIATIKDSYKEPSSELLKYDGHNSIAIGISTAKGGNVVKMGELIDQKLEELEKDKPLGIKIGVISHQGKDVEEAINSFMVNLIEAVAIVIIVLLIFMGLRSGLIIGVVLLVTIIVSFIFMPMLGILLERVSLGALIIALGMLVDNAIVVVDGILVRINRGINAKEAASKVVKQTAFPLFGATIIAILAFGAIGLSDDSTGEFTRSLFYVVMISLGLSWVTAMTLTPILAVQFLKPNKKKRNNKEAEEDEYKSFLYKAYGTSLKFALNHRFLIVAIALVVFVLSLMNFKHVKQSFFPDSSRPQIIVDYFLPQGTAIETTIKYLDSLNDDILKLEGVEHISTFIGSGSLRFILTYDPEKPNPAFAQMLIDVKDYKESGQIIKKIENLAKRKYPDLNVYGKKFILGPGDGGKVQAKIFGKDLDKIRFYEQKIYKIFEESPYSKGIRSDWRNRVKVLKPIISYEKANLNGITKDDIAQAILDTFQGRTIGVYRDGTELLPIILRSPKSEREDVKNLENIQIFSPVANKMIPLKQLITSYKTVFEDDIIYKYNRKRALTIHADPIMGKLPNDLLFDIKDKVENIDFEDGYYVEWFGEYKSSNDAQKPIMQSLPLFFILMVLIMIALFNSLKKTIIIWLAVPFALIGVVIGLLVMDLPFGFMSLLGFLSLSGMLIKNAIVLIDEITLENEINKLPLNEAIHHSGISRLRAVSMAALTTALGMIPLVSDPFFASMAVVIIFGLVVATMLTMILVPVFYAIFFKAERLN</sequence>
<feature type="transmembrane region" description="Helical" evidence="1">
    <location>
        <begin position="910"/>
        <end position="936"/>
    </location>
</feature>
<dbReference type="PANTHER" id="PTHR32063:SF18">
    <property type="entry name" value="CATION EFFLUX SYSTEM PROTEIN"/>
    <property type="match status" value="1"/>
</dbReference>
<dbReference type="GO" id="GO:0005886">
    <property type="term" value="C:plasma membrane"/>
    <property type="evidence" value="ECO:0007669"/>
    <property type="project" value="TreeGrafter"/>
</dbReference>
<feature type="transmembrane region" description="Helical" evidence="1">
    <location>
        <begin position="981"/>
        <end position="1009"/>
    </location>
</feature>
<dbReference type="InterPro" id="IPR027463">
    <property type="entry name" value="AcrB_DN_DC_subdom"/>
</dbReference>
<dbReference type="Gene3D" id="3.30.70.1440">
    <property type="entry name" value="Multidrug efflux transporter AcrB pore domain"/>
    <property type="match status" value="1"/>
</dbReference>
<feature type="transmembrane region" description="Helical" evidence="1">
    <location>
        <begin position="461"/>
        <end position="488"/>
    </location>
</feature>
<organism evidence="2 3">
    <name type="scientific">Halarcobacter ebronensis</name>
    <dbReference type="NCBI Taxonomy" id="1462615"/>
    <lineage>
        <taxon>Bacteria</taxon>
        <taxon>Pseudomonadati</taxon>
        <taxon>Campylobacterota</taxon>
        <taxon>Epsilonproteobacteria</taxon>
        <taxon>Campylobacterales</taxon>
        <taxon>Arcobacteraceae</taxon>
        <taxon>Halarcobacter</taxon>
    </lineage>
</organism>
<dbReference type="PRINTS" id="PR00702">
    <property type="entry name" value="ACRIFLAVINRP"/>
</dbReference>
<dbReference type="AlphaFoldDB" id="A0A4Q0YBH8"/>
<dbReference type="GO" id="GO:0042910">
    <property type="term" value="F:xenobiotic transmembrane transporter activity"/>
    <property type="evidence" value="ECO:0007669"/>
    <property type="project" value="TreeGrafter"/>
</dbReference>
<dbReference type="Gene3D" id="3.30.70.1430">
    <property type="entry name" value="Multidrug efflux transporter AcrB pore domain"/>
    <property type="match status" value="2"/>
</dbReference>
<dbReference type="SUPFAM" id="SSF82693">
    <property type="entry name" value="Multidrug efflux transporter AcrB pore domain, PN1, PN2, PC1 and PC2 subdomains"/>
    <property type="match status" value="3"/>
</dbReference>
<accession>A0A4Q0YBH8</accession>
<dbReference type="EMBL" id="PDKJ01000008">
    <property type="protein sequence ID" value="RXJ67690.1"/>
    <property type="molecule type" value="Genomic_DNA"/>
</dbReference>
<dbReference type="InterPro" id="IPR001036">
    <property type="entry name" value="Acrflvin-R"/>
</dbReference>
<feature type="transmembrane region" description="Helical" evidence="1">
    <location>
        <begin position="358"/>
        <end position="381"/>
    </location>
</feature>
<dbReference type="Gene3D" id="1.20.1640.10">
    <property type="entry name" value="Multidrug efflux transporter AcrB transmembrane domain"/>
    <property type="match status" value="2"/>
</dbReference>